<gene>
    <name evidence="2" type="ORF">F8O04_08195</name>
</gene>
<reference evidence="2 3" key="1">
    <citation type="submission" date="2019-09" db="EMBL/GenBank/DDBJ databases">
        <title>Phylogeny of genus Pseudoclavibacter and closely related genus.</title>
        <authorList>
            <person name="Li Y."/>
        </authorList>
    </citation>
    <scope>NUCLEOTIDE SEQUENCE [LARGE SCALE GENOMIC DNA]</scope>
    <source>
        <strain evidence="2 3">EGI 60007</strain>
    </source>
</reference>
<keyword evidence="3" id="KW-1185">Reference proteome</keyword>
<dbReference type="Proteomes" id="UP000431744">
    <property type="component" value="Unassembled WGS sequence"/>
</dbReference>
<evidence type="ECO:0000256" key="1">
    <source>
        <dbReference type="SAM" id="MobiDB-lite"/>
    </source>
</evidence>
<dbReference type="EMBL" id="WBJY01000001">
    <property type="protein sequence ID" value="KAB1650167.1"/>
    <property type="molecule type" value="Genomic_DNA"/>
</dbReference>
<feature type="compositionally biased region" description="Basic and acidic residues" evidence="1">
    <location>
        <begin position="369"/>
        <end position="380"/>
    </location>
</feature>
<evidence type="ECO:0008006" key="4">
    <source>
        <dbReference type="Google" id="ProtNLM"/>
    </source>
</evidence>
<evidence type="ECO:0000313" key="3">
    <source>
        <dbReference type="Proteomes" id="UP000431744"/>
    </source>
</evidence>
<feature type="compositionally biased region" description="Low complexity" evidence="1">
    <location>
        <begin position="266"/>
        <end position="280"/>
    </location>
</feature>
<organism evidence="2 3">
    <name type="scientific">Pseudoclavibacter endophyticus</name>
    <dbReference type="NCBI Taxonomy" id="1778590"/>
    <lineage>
        <taxon>Bacteria</taxon>
        <taxon>Bacillati</taxon>
        <taxon>Actinomycetota</taxon>
        <taxon>Actinomycetes</taxon>
        <taxon>Micrococcales</taxon>
        <taxon>Microbacteriaceae</taxon>
        <taxon>Pseudoclavibacter</taxon>
    </lineage>
</organism>
<accession>A0A6H9WTA1</accession>
<feature type="compositionally biased region" description="Basic and acidic residues" evidence="1">
    <location>
        <begin position="293"/>
        <end position="305"/>
    </location>
</feature>
<dbReference type="AlphaFoldDB" id="A0A6H9WTA1"/>
<comment type="caution">
    <text evidence="2">The sequence shown here is derived from an EMBL/GenBank/DDBJ whole genome shotgun (WGS) entry which is preliminary data.</text>
</comment>
<evidence type="ECO:0000313" key="2">
    <source>
        <dbReference type="EMBL" id="KAB1650167.1"/>
    </source>
</evidence>
<feature type="compositionally biased region" description="Polar residues" evidence="1">
    <location>
        <begin position="321"/>
        <end position="350"/>
    </location>
</feature>
<feature type="compositionally biased region" description="Polar residues" evidence="1">
    <location>
        <begin position="390"/>
        <end position="402"/>
    </location>
</feature>
<protein>
    <recommendedName>
        <fullName evidence="4">WXG100 family type VII secretion target</fullName>
    </recommendedName>
</protein>
<dbReference type="OrthoDB" id="3259283at2"/>
<proteinExistence type="predicted"/>
<feature type="region of interest" description="Disordered" evidence="1">
    <location>
        <begin position="235"/>
        <end position="416"/>
    </location>
</feature>
<sequence length="491" mass="53104">MATGMFGANVEALMDIARDFDGRSEVPRSSGGNVERAIADVDWIGNDADAYRSSWGASLPQQLRDLADLTWDYSDQLERHAQEQEDASKAGDGGCLEATGDFFGGLWGGAVDFFRGFVVDGLWGDIKGILGLIGMNFDDGFSWTFGNFLENWGGLLSGLSGLIGLDTGTWSFSWDTFTSSWGGMLGEFFAVDMWGDDPWGALGKVVWNVGSLFIPGYNIAKVLKFLKHADVPTPHVDAPSTHRGGDADAPTNRGDADGQSNRGDSDTSTTPNASSTTPPAYRFDDDGNMLGRGDTDLAQRTDIQRGDASLNRDVTDRGSTFDRNTVYETTDGQRFVTNENGQVEYSSITRTGDDLSGSDRSGMGTSSRDYWDHDPGDQRGHHNPAFMGGTNDNVNLTQQSPGANAGSGRGLSSENPQTHQNIIEQRTQQYMQNNPTEPVTWERHTVYGPDGHATGYNVRVTDDAGTPIDVTNRGADPHLTPDGDGWVYIAD</sequence>
<dbReference type="RefSeq" id="WP_158028751.1">
    <property type="nucleotide sequence ID" value="NZ_BMHG01000001.1"/>
</dbReference>
<name>A0A6H9WTA1_9MICO</name>